<keyword evidence="1" id="KW-0812">Transmembrane</keyword>
<keyword evidence="1" id="KW-1133">Transmembrane helix</keyword>
<comment type="caution">
    <text evidence="2">The sequence shown here is derived from an EMBL/GenBank/DDBJ whole genome shotgun (WGS) entry which is preliminary data.</text>
</comment>
<proteinExistence type="predicted"/>
<evidence type="ECO:0000313" key="2">
    <source>
        <dbReference type="EMBL" id="MPL96532.1"/>
    </source>
</evidence>
<protein>
    <submittedName>
        <fullName evidence="2">Uncharacterized protein</fullName>
    </submittedName>
</protein>
<gene>
    <name evidence="2" type="ORF">SDC9_42714</name>
</gene>
<dbReference type="AlphaFoldDB" id="A0A644W1D4"/>
<reference evidence="2" key="1">
    <citation type="submission" date="2019-08" db="EMBL/GenBank/DDBJ databases">
        <authorList>
            <person name="Kucharzyk K."/>
            <person name="Murdoch R.W."/>
            <person name="Higgins S."/>
            <person name="Loffler F."/>
        </authorList>
    </citation>
    <scope>NUCLEOTIDE SEQUENCE</scope>
</reference>
<sequence length="86" mass="8831">MGNIWKVILGVAATAVSLVIYPIILDGVAAITSNANIADYTGLSAFANVLPLLILVGMIFGGGLLTFQGARGMRSGSKSKSGKKYS</sequence>
<dbReference type="EMBL" id="VSSQ01000513">
    <property type="protein sequence ID" value="MPL96532.1"/>
    <property type="molecule type" value="Genomic_DNA"/>
</dbReference>
<feature type="transmembrane region" description="Helical" evidence="1">
    <location>
        <begin position="7"/>
        <end position="25"/>
    </location>
</feature>
<feature type="transmembrane region" description="Helical" evidence="1">
    <location>
        <begin position="45"/>
        <end position="67"/>
    </location>
</feature>
<name>A0A644W1D4_9ZZZZ</name>
<organism evidence="2">
    <name type="scientific">bioreactor metagenome</name>
    <dbReference type="NCBI Taxonomy" id="1076179"/>
    <lineage>
        <taxon>unclassified sequences</taxon>
        <taxon>metagenomes</taxon>
        <taxon>ecological metagenomes</taxon>
    </lineage>
</organism>
<evidence type="ECO:0000256" key="1">
    <source>
        <dbReference type="SAM" id="Phobius"/>
    </source>
</evidence>
<keyword evidence="1" id="KW-0472">Membrane</keyword>
<accession>A0A644W1D4</accession>